<sequence>MRLLLRRLPRERRLLRAHLGRRQPPPGGRRAPALEQRKDIHWSTSQRIGRFGAIPASREAFKNS</sequence>
<feature type="region of interest" description="Disordered" evidence="1">
    <location>
        <begin position="15"/>
        <end position="39"/>
    </location>
</feature>
<organism evidence="2 3">
    <name type="scientific">Pseudolabrys taiwanensis</name>
    <dbReference type="NCBI Taxonomy" id="331696"/>
    <lineage>
        <taxon>Bacteria</taxon>
        <taxon>Pseudomonadati</taxon>
        <taxon>Pseudomonadota</taxon>
        <taxon>Alphaproteobacteria</taxon>
        <taxon>Hyphomicrobiales</taxon>
        <taxon>Xanthobacteraceae</taxon>
        <taxon>Pseudolabrys</taxon>
    </lineage>
</organism>
<evidence type="ECO:0000313" key="2">
    <source>
        <dbReference type="EMBL" id="AXK82335.1"/>
    </source>
</evidence>
<proteinExistence type="predicted"/>
<accession>A0A345ZZI8</accession>
<evidence type="ECO:0000313" key="3">
    <source>
        <dbReference type="Proteomes" id="UP000254889"/>
    </source>
</evidence>
<keyword evidence="3" id="KW-1185">Reference proteome</keyword>
<dbReference type="AlphaFoldDB" id="A0A345ZZI8"/>
<dbReference type="KEGG" id="ptaw:DW352_18525"/>
<gene>
    <name evidence="2" type="ORF">DW352_18525</name>
</gene>
<protein>
    <submittedName>
        <fullName evidence="2">Uncharacterized protein</fullName>
    </submittedName>
</protein>
<dbReference type="Proteomes" id="UP000254889">
    <property type="component" value="Chromosome"/>
</dbReference>
<name>A0A345ZZI8_9HYPH</name>
<evidence type="ECO:0000256" key="1">
    <source>
        <dbReference type="SAM" id="MobiDB-lite"/>
    </source>
</evidence>
<reference evidence="2 3" key="1">
    <citation type="submission" date="2018-07" db="EMBL/GenBank/DDBJ databases">
        <authorList>
            <person name="Quirk P.G."/>
            <person name="Krulwich T.A."/>
        </authorList>
    </citation>
    <scope>NUCLEOTIDE SEQUENCE [LARGE SCALE GENOMIC DNA]</scope>
    <source>
        <strain evidence="2 3">CC-BB4</strain>
    </source>
</reference>
<dbReference type="EMBL" id="CP031417">
    <property type="protein sequence ID" value="AXK82335.1"/>
    <property type="molecule type" value="Genomic_DNA"/>
</dbReference>